<evidence type="ECO:0000256" key="1">
    <source>
        <dbReference type="SAM" id="Phobius"/>
    </source>
</evidence>
<dbReference type="AlphaFoldDB" id="A0A0E9LYC7"/>
<feature type="transmembrane region" description="Helical" evidence="1">
    <location>
        <begin position="41"/>
        <end position="61"/>
    </location>
</feature>
<evidence type="ECO:0000313" key="2">
    <source>
        <dbReference type="EMBL" id="GAO30136.1"/>
    </source>
</evidence>
<protein>
    <submittedName>
        <fullName evidence="2">Uncharacterized protein</fullName>
    </submittedName>
</protein>
<sequence length="65" mass="6613">MQTDKWIYRIIVIALGLTILAIIIGVLVLMGSGQITNDQGVPTVLTAIGSAAIGALAGLLAPSPK</sequence>
<evidence type="ECO:0000313" key="3">
    <source>
        <dbReference type="Proteomes" id="UP000032900"/>
    </source>
</evidence>
<keyword evidence="1" id="KW-0472">Membrane</keyword>
<keyword evidence="1" id="KW-1133">Transmembrane helix</keyword>
<keyword evidence="1" id="KW-0812">Transmembrane</keyword>
<reference evidence="2 3" key="1">
    <citation type="journal article" date="2015" name="Microbes Environ.">
        <title>Distribution and evolution of nitrogen fixation genes in the phylum bacteroidetes.</title>
        <authorList>
            <person name="Inoue J."/>
            <person name="Oshima K."/>
            <person name="Suda W."/>
            <person name="Sakamoto M."/>
            <person name="Iino T."/>
            <person name="Noda S."/>
            <person name="Hongoh Y."/>
            <person name="Hattori M."/>
            <person name="Ohkuma M."/>
        </authorList>
    </citation>
    <scope>NUCLEOTIDE SEQUENCE [LARGE SCALE GENOMIC DNA]</scope>
    <source>
        <strain evidence="2">JCM 15548</strain>
    </source>
</reference>
<gene>
    <name evidence="2" type="ORF">JCM15548_12388</name>
</gene>
<dbReference type="Proteomes" id="UP000032900">
    <property type="component" value="Unassembled WGS sequence"/>
</dbReference>
<keyword evidence="3" id="KW-1185">Reference proteome</keyword>
<dbReference type="STRING" id="1236989.JCM15548_12388"/>
<organism evidence="2 3">
    <name type="scientific">Geofilum rubicundum JCM 15548</name>
    <dbReference type="NCBI Taxonomy" id="1236989"/>
    <lineage>
        <taxon>Bacteria</taxon>
        <taxon>Pseudomonadati</taxon>
        <taxon>Bacteroidota</taxon>
        <taxon>Bacteroidia</taxon>
        <taxon>Marinilabiliales</taxon>
        <taxon>Marinilabiliaceae</taxon>
        <taxon>Geofilum</taxon>
    </lineage>
</organism>
<comment type="caution">
    <text evidence="2">The sequence shown here is derived from an EMBL/GenBank/DDBJ whole genome shotgun (WGS) entry which is preliminary data.</text>
</comment>
<feature type="transmembrane region" description="Helical" evidence="1">
    <location>
        <begin position="6"/>
        <end position="29"/>
    </location>
</feature>
<accession>A0A0E9LYC7</accession>
<dbReference type="RefSeq" id="WP_062124904.1">
    <property type="nucleotide sequence ID" value="NZ_BAZW01000018.1"/>
</dbReference>
<dbReference type="EMBL" id="BAZW01000018">
    <property type="protein sequence ID" value="GAO30136.1"/>
    <property type="molecule type" value="Genomic_DNA"/>
</dbReference>
<name>A0A0E9LYC7_9BACT</name>
<proteinExistence type="predicted"/>